<evidence type="ECO:0000313" key="2">
    <source>
        <dbReference type="EMBL" id="OGK50814.1"/>
    </source>
</evidence>
<dbReference type="Pfam" id="PF12680">
    <property type="entry name" value="SnoaL_2"/>
    <property type="match status" value="1"/>
</dbReference>
<dbReference type="Proteomes" id="UP000178558">
    <property type="component" value="Unassembled WGS sequence"/>
</dbReference>
<gene>
    <name evidence="2" type="ORF">A3B50_00860</name>
</gene>
<accession>A0A1F7J5C1</accession>
<evidence type="ECO:0000259" key="1">
    <source>
        <dbReference type="Pfam" id="PF12680"/>
    </source>
</evidence>
<reference evidence="2 3" key="1">
    <citation type="journal article" date="2016" name="Nat. Commun.">
        <title>Thousands of microbial genomes shed light on interconnected biogeochemical processes in an aquifer system.</title>
        <authorList>
            <person name="Anantharaman K."/>
            <person name="Brown C.T."/>
            <person name="Hug L.A."/>
            <person name="Sharon I."/>
            <person name="Castelle C.J."/>
            <person name="Probst A.J."/>
            <person name="Thomas B.C."/>
            <person name="Singh A."/>
            <person name="Wilkins M.J."/>
            <person name="Karaoz U."/>
            <person name="Brodie E.L."/>
            <person name="Williams K.H."/>
            <person name="Hubbard S.S."/>
            <person name="Banfield J.F."/>
        </authorList>
    </citation>
    <scope>NUCLEOTIDE SEQUENCE [LARGE SCALE GENOMIC DNA]</scope>
</reference>
<dbReference type="InterPro" id="IPR037401">
    <property type="entry name" value="SnoaL-like"/>
</dbReference>
<dbReference type="AlphaFoldDB" id="A0A1F7J5C1"/>
<comment type="caution">
    <text evidence="2">The sequence shown here is derived from an EMBL/GenBank/DDBJ whole genome shotgun (WGS) entry which is preliminary data.</text>
</comment>
<proteinExistence type="predicted"/>
<name>A0A1F7J5C1_9BACT</name>
<evidence type="ECO:0000313" key="3">
    <source>
        <dbReference type="Proteomes" id="UP000178558"/>
    </source>
</evidence>
<dbReference type="SUPFAM" id="SSF54427">
    <property type="entry name" value="NTF2-like"/>
    <property type="match status" value="1"/>
</dbReference>
<protein>
    <recommendedName>
        <fullName evidence="1">SnoaL-like domain-containing protein</fullName>
    </recommendedName>
</protein>
<sequence>MIIDKYFVAFGNKDILTIESLLADNIVLHDPSLGIIRGKKKVLQATQNIFNLGDIRLKIRSRIRDNERSAVEFILTIKNKTGYTQEIHGVDIFLEENDKIISIKAFITIIN</sequence>
<feature type="domain" description="SnoaL-like" evidence="1">
    <location>
        <begin position="4"/>
        <end position="102"/>
    </location>
</feature>
<organism evidence="2 3">
    <name type="scientific">Candidatus Roizmanbacteria bacterium RIFCSPLOWO2_01_FULL_40_42</name>
    <dbReference type="NCBI Taxonomy" id="1802066"/>
    <lineage>
        <taxon>Bacteria</taxon>
        <taxon>Candidatus Roizmaniibacteriota</taxon>
    </lineage>
</organism>
<dbReference type="InterPro" id="IPR032710">
    <property type="entry name" value="NTF2-like_dom_sf"/>
</dbReference>
<dbReference type="EMBL" id="MGAQ01000010">
    <property type="protein sequence ID" value="OGK50814.1"/>
    <property type="molecule type" value="Genomic_DNA"/>
</dbReference>
<dbReference type="Gene3D" id="3.10.450.50">
    <property type="match status" value="1"/>
</dbReference>